<reference evidence="3 4" key="1">
    <citation type="submission" date="2014-07" db="EMBL/GenBank/DDBJ databases">
        <title>Tepidicaulis marinum gen. nov., sp. nov., a novel marine bacterium denitrifying nitrate to nitrous oxide strictly under microaerobic conditions.</title>
        <authorList>
            <person name="Takeuchi M."/>
            <person name="Yamagishi T."/>
            <person name="Kamagata Y."/>
            <person name="Oshima K."/>
            <person name="Hattori M."/>
            <person name="Katayama T."/>
            <person name="Hanada S."/>
            <person name="Tamaki H."/>
            <person name="Marumo K."/>
            <person name="Maeda H."/>
            <person name="Nedachi M."/>
            <person name="Iwasaki W."/>
            <person name="Suwa Y."/>
            <person name="Sakata S."/>
        </authorList>
    </citation>
    <scope>NUCLEOTIDE SEQUENCE [LARGE SCALE GENOMIC DNA]</scope>
    <source>
        <strain evidence="3 4">MA2</strain>
    </source>
</reference>
<dbReference type="GO" id="GO:0008410">
    <property type="term" value="F:CoA-transferase activity"/>
    <property type="evidence" value="ECO:0007669"/>
    <property type="project" value="TreeGrafter"/>
</dbReference>
<dbReference type="InterPro" id="IPR023606">
    <property type="entry name" value="CoA-Trfase_III_dom_1_sf"/>
</dbReference>
<dbReference type="EMBL" id="BBIO01000014">
    <property type="protein sequence ID" value="GAK46011.1"/>
    <property type="molecule type" value="Genomic_DNA"/>
</dbReference>
<dbReference type="RefSeq" id="WP_045448116.1">
    <property type="nucleotide sequence ID" value="NZ_BBIO01000014.1"/>
</dbReference>
<accession>A0A081BD93</accession>
<keyword evidence="4" id="KW-1185">Reference proteome</keyword>
<dbReference type="InterPro" id="IPR044855">
    <property type="entry name" value="CoA-Trfase_III_dom3_sf"/>
</dbReference>
<organism evidence="3 4">
    <name type="scientific">Tepidicaulis marinus</name>
    <dbReference type="NCBI Taxonomy" id="1333998"/>
    <lineage>
        <taxon>Bacteria</taxon>
        <taxon>Pseudomonadati</taxon>
        <taxon>Pseudomonadota</taxon>
        <taxon>Alphaproteobacteria</taxon>
        <taxon>Hyphomicrobiales</taxon>
        <taxon>Parvibaculaceae</taxon>
        <taxon>Tepidicaulis</taxon>
    </lineage>
</organism>
<dbReference type="Pfam" id="PF02515">
    <property type="entry name" value="CoA_transf_3"/>
    <property type="match status" value="1"/>
</dbReference>
<dbReference type="Proteomes" id="UP000028702">
    <property type="component" value="Unassembled WGS sequence"/>
</dbReference>
<dbReference type="PANTHER" id="PTHR48207:SF3">
    <property type="entry name" value="SUCCINATE--HYDROXYMETHYLGLUTARATE COA-TRANSFERASE"/>
    <property type="match status" value="1"/>
</dbReference>
<keyword evidence="1" id="KW-0808">Transferase</keyword>
<sequence>MLEGIRVIEMATYIAAPGAGGILADWGAEVIKVEPLSGCPMRNFFKSVGVDHLKGNPVFDLDNRGKRSVALNTATPEGVEAIKRLVKDADVFLTNVRPGGLERAGLDYESLKKVNPKLVYATVSGYGLQGPDRDRPGFDMAAFYARSGLGAITTPKGQEPAPLRTAVGDHTTSMATTAGILGALLERQRTGKGRLVEASLLRTGIYALGSDMSIQLKFGKLGSTKSRHEAINPLNNFFKTSDGIWIAIIPRQGSVDWDAICKAIGQPKMIEDPRFKSSRDRRANGTELVDILDAAFAQHDLEYWTKALDEQDMVWAPMMPPADVAADPQAEAAGAFFDVPENDGSGTFRAPASPIRFGGEGEDAHPRGPSPDLGQHTLDVLKEFGYSEADIAGLQKSGTIA</sequence>
<dbReference type="InterPro" id="IPR050483">
    <property type="entry name" value="CoA-transferase_III_domain"/>
</dbReference>
<feature type="region of interest" description="Disordered" evidence="2">
    <location>
        <begin position="343"/>
        <end position="373"/>
    </location>
</feature>
<dbReference type="Gene3D" id="3.30.1540.10">
    <property type="entry name" value="formyl-coa transferase, domain 3"/>
    <property type="match status" value="1"/>
</dbReference>
<dbReference type="InterPro" id="IPR003673">
    <property type="entry name" value="CoA-Trfase_fam_III"/>
</dbReference>
<dbReference type="eggNOG" id="COG1804">
    <property type="taxonomic scope" value="Bacteria"/>
</dbReference>
<evidence type="ECO:0000256" key="2">
    <source>
        <dbReference type="SAM" id="MobiDB-lite"/>
    </source>
</evidence>
<evidence type="ECO:0000313" key="3">
    <source>
        <dbReference type="EMBL" id="GAK46011.1"/>
    </source>
</evidence>
<name>A0A081BD93_9HYPH</name>
<dbReference type="PANTHER" id="PTHR48207">
    <property type="entry name" value="SUCCINATE--HYDROXYMETHYLGLUTARATE COA-TRANSFERASE"/>
    <property type="match status" value="1"/>
</dbReference>
<gene>
    <name evidence="3" type="ORF">M2A_2510</name>
</gene>
<dbReference type="SUPFAM" id="SSF89796">
    <property type="entry name" value="CoA-transferase family III (CaiB/BaiF)"/>
    <property type="match status" value="1"/>
</dbReference>
<dbReference type="STRING" id="1333998.M2A_2510"/>
<dbReference type="Gene3D" id="3.40.50.10540">
    <property type="entry name" value="Crotonobetainyl-coa:carnitine coa-transferase, domain 1"/>
    <property type="match status" value="1"/>
</dbReference>
<evidence type="ECO:0000256" key="1">
    <source>
        <dbReference type="ARBA" id="ARBA00022679"/>
    </source>
</evidence>
<evidence type="ECO:0000313" key="4">
    <source>
        <dbReference type="Proteomes" id="UP000028702"/>
    </source>
</evidence>
<comment type="caution">
    <text evidence="3">The sequence shown here is derived from an EMBL/GenBank/DDBJ whole genome shotgun (WGS) entry which is preliminary data.</text>
</comment>
<protein>
    <submittedName>
        <fullName evidence="3">L-carnitine dehydratase/bile acid-inducible protein F</fullName>
    </submittedName>
</protein>
<dbReference type="AlphaFoldDB" id="A0A081BD93"/>
<proteinExistence type="predicted"/>